<keyword evidence="2" id="KW-0472">Membrane</keyword>
<dbReference type="AlphaFoldDB" id="A0A364V8W6"/>
<feature type="compositionally biased region" description="Gly residues" evidence="1">
    <location>
        <begin position="829"/>
        <end position="905"/>
    </location>
</feature>
<evidence type="ECO:0000259" key="3">
    <source>
        <dbReference type="PROSITE" id="PS50234"/>
    </source>
</evidence>
<protein>
    <submittedName>
        <fullName evidence="4">VWA domain-containing protein</fullName>
    </submittedName>
</protein>
<feature type="compositionally biased region" description="Gly residues" evidence="1">
    <location>
        <begin position="805"/>
        <end position="821"/>
    </location>
</feature>
<feature type="domain" description="VWFA" evidence="3">
    <location>
        <begin position="15"/>
        <end position="233"/>
    </location>
</feature>
<comment type="caution">
    <text evidence="4">The sequence shown here is derived from an EMBL/GenBank/DDBJ whole genome shotgun (WGS) entry which is preliminary data.</text>
</comment>
<keyword evidence="2" id="KW-1133">Transmembrane helix</keyword>
<accession>A0A364V8W6</accession>
<dbReference type="Gene3D" id="3.40.50.410">
    <property type="entry name" value="von Willebrand factor, type A domain"/>
    <property type="match status" value="1"/>
</dbReference>
<reference evidence="4 5" key="1">
    <citation type="journal article" date="2018" name="Syst. Appl. Microbiol.">
        <title>Corynebacterium heidelbergense sp. nov., isolated from the preen glands of Egyptian geese (Alopochen aegyptiacus).</title>
        <authorList>
            <person name="Braun M.S."/>
            <person name="Wang E."/>
            <person name="Zimmermann S."/>
            <person name="Wink M."/>
        </authorList>
    </citation>
    <scope>NUCLEOTIDE SEQUENCE [LARGE SCALE GENOMIC DNA]</scope>
    <source>
        <strain evidence="4 5">647</strain>
    </source>
</reference>
<feature type="transmembrane region" description="Helical" evidence="2">
    <location>
        <begin position="597"/>
        <end position="620"/>
    </location>
</feature>
<feature type="compositionally biased region" description="Low complexity" evidence="1">
    <location>
        <begin position="789"/>
        <end position="804"/>
    </location>
</feature>
<proteinExistence type="predicted"/>
<evidence type="ECO:0000256" key="1">
    <source>
        <dbReference type="SAM" id="MobiDB-lite"/>
    </source>
</evidence>
<keyword evidence="5" id="KW-1185">Reference proteome</keyword>
<dbReference type="SUPFAM" id="SSF53300">
    <property type="entry name" value="vWA-like"/>
    <property type="match status" value="1"/>
</dbReference>
<name>A0A364V8W6_9CORY</name>
<dbReference type="InterPro" id="IPR002035">
    <property type="entry name" value="VWF_A"/>
</dbReference>
<dbReference type="InterPro" id="IPR036465">
    <property type="entry name" value="vWFA_dom_sf"/>
</dbReference>
<evidence type="ECO:0000313" key="4">
    <source>
        <dbReference type="EMBL" id="RAV33069.1"/>
    </source>
</evidence>
<dbReference type="Proteomes" id="UP000251577">
    <property type="component" value="Unassembled WGS sequence"/>
</dbReference>
<organism evidence="4 5">
    <name type="scientific">Corynebacterium heidelbergense</name>
    <dbReference type="NCBI Taxonomy" id="2055947"/>
    <lineage>
        <taxon>Bacteria</taxon>
        <taxon>Bacillati</taxon>
        <taxon>Actinomycetota</taxon>
        <taxon>Actinomycetes</taxon>
        <taxon>Mycobacteriales</taxon>
        <taxon>Corynebacteriaceae</taxon>
        <taxon>Corynebacterium</taxon>
    </lineage>
</organism>
<evidence type="ECO:0000256" key="2">
    <source>
        <dbReference type="SAM" id="Phobius"/>
    </source>
</evidence>
<evidence type="ECO:0000313" key="5">
    <source>
        <dbReference type="Proteomes" id="UP000251577"/>
    </source>
</evidence>
<dbReference type="EMBL" id="QHCV01000003">
    <property type="protein sequence ID" value="RAV33069.1"/>
    <property type="molecule type" value="Genomic_DNA"/>
</dbReference>
<gene>
    <name evidence="4" type="ORF">DLJ54_00540</name>
</gene>
<keyword evidence="2" id="KW-0812">Transmembrane</keyword>
<feature type="region of interest" description="Disordered" evidence="1">
    <location>
        <begin position="774"/>
        <end position="927"/>
    </location>
</feature>
<dbReference type="PROSITE" id="PS50234">
    <property type="entry name" value="VWFA"/>
    <property type="match status" value="1"/>
</dbReference>
<sequence length="927" mass="95494">MGQFASCIANDKHAQVLLVMDESASLKGMQGPDGKDTPPTDPNNVRVAAAKDFVQQLGRSGQDFGADIEVKLAGFGEGYRSAPGDYGEWTNVSKDHNGLDSQLDRFAQRNNDMYTEYPQALSGMLSDLGSRNKDCTAVLFFTDGQLTVPGPAAADEQAAAAVCEAGGPMARLRSSGIHLFSVGLVPSGGADRGPSELLRKMSEGDCPGSTSPSGAYFEAGSNASSLFSAFRSLLPTSGGKDATLNLDEQFPFVLDESIPKVRLSAEPVEGVKDQKVVPVLTAPDGKTEQLTEGEHTIGDARLQVNSVASAPGTVDVTLDRGARPWAGTWNFGYQVPPGAKGRYHVSMIAAPGLHVGVEELANQRGDDKDGLTNDQKLHAKMLDGKDAPLALAGTAKLRADFQPNGSTQSIELARDLDVSQGKVAEIPLTNISKPTAGRVVLTADVTTKGEGDKPGTQLSPISSSLPTTITTANLPKLPGSVDVNMTSTDQNVAIRVRGPGLVWLDANQGGGALNNATLPEGVDRLSASSDHRDSASALKLQPGEVKDFNVSLKASSLADGPLAGELPIRVAELDGKNEAAVPLPVKGSMSVPVNKTVFGAAMAIALLLALLIPLLLIYLMKVISGRIPTRPALRVREIPVRVNGGRLQREDKGGPCDISWTEMRAEGARVVPSSREVRLGGHTAKVKLGWSPFTPPKVLVETKGSIADDGAHENGHARLPLAVQNHWFMTKQNAQEGRGSLVIAVDENISREDFEQIAESIQRQAAHRFEDAVDPSIDPQKPKGGSSEQSAGAGTQTGSGQPAAGQGGQDGQAGAAGGGWPGQQRPSPGFGGAPGPQQSGGGFGGAPAPRGGGFGGAPGPQQPGGGFGGAPAPRGGGFGSAPGPQQSGGGFGSAPGPQQSGGGFGSPPNRGGNGSPPPGQGRWPGQS</sequence>